<name>G8BYJ7_TETPH</name>
<dbReference type="InterPro" id="IPR045135">
    <property type="entry name" value="Rpn7_N"/>
</dbReference>
<comment type="function">
    <text evidence="2">Component of the 19S cap proteasome complex which acts as a regulatory subunit of the 26S proteasome, involved in the ATP-dependent degradation of ubiquitinated proteins.</text>
</comment>
<evidence type="ECO:0000256" key="1">
    <source>
        <dbReference type="ARBA" id="ARBA00022942"/>
    </source>
</evidence>
<feature type="repeat" description="TPR" evidence="4">
    <location>
        <begin position="135"/>
        <end position="168"/>
    </location>
</feature>
<dbReference type="PANTHER" id="PTHR14145">
    <property type="entry name" value="26S PROTESOME SUBUNIT 6"/>
    <property type="match status" value="1"/>
</dbReference>
<proteinExistence type="predicted"/>
<dbReference type="SUPFAM" id="SSF46785">
    <property type="entry name" value="Winged helix' DNA-binding domain"/>
    <property type="match status" value="1"/>
</dbReference>
<dbReference type="Pfam" id="PF01399">
    <property type="entry name" value="PCI"/>
    <property type="match status" value="1"/>
</dbReference>
<dbReference type="InterPro" id="IPR019585">
    <property type="entry name" value="Rpn7/CSN1"/>
</dbReference>
<feature type="region of interest" description="Disordered" evidence="5">
    <location>
        <begin position="1"/>
        <end position="27"/>
    </location>
</feature>
<dbReference type="GO" id="GO:0043161">
    <property type="term" value="P:proteasome-mediated ubiquitin-dependent protein catabolic process"/>
    <property type="evidence" value="ECO:0007669"/>
    <property type="project" value="EnsemblFungi"/>
</dbReference>
<dbReference type="InterPro" id="IPR049549">
    <property type="entry name" value="RPN7_PSMD6_C"/>
</dbReference>
<evidence type="ECO:0000256" key="3">
    <source>
        <dbReference type="ARBA" id="ARBA00093502"/>
    </source>
</evidence>
<dbReference type="GO" id="GO:0005634">
    <property type="term" value="C:nucleus"/>
    <property type="evidence" value="ECO:0007669"/>
    <property type="project" value="EnsemblFungi"/>
</dbReference>
<dbReference type="GeneID" id="11533202"/>
<dbReference type="Proteomes" id="UP000005666">
    <property type="component" value="Chromosome 10"/>
</dbReference>
<dbReference type="PANTHER" id="PTHR14145:SF1">
    <property type="entry name" value="26S PROTEASOME NON-ATPASE REGULATORY SUBUNIT 6"/>
    <property type="match status" value="1"/>
</dbReference>
<evidence type="ECO:0000313" key="8">
    <source>
        <dbReference type="Proteomes" id="UP000005666"/>
    </source>
</evidence>
<dbReference type="Gene3D" id="1.25.40.570">
    <property type="match status" value="1"/>
</dbReference>
<dbReference type="GO" id="GO:0005198">
    <property type="term" value="F:structural molecule activity"/>
    <property type="evidence" value="ECO:0007669"/>
    <property type="project" value="EnsemblFungi"/>
</dbReference>
<dbReference type="InterPro" id="IPR000717">
    <property type="entry name" value="PCI_dom"/>
</dbReference>
<protein>
    <recommendedName>
        <fullName evidence="6">PCI domain-containing protein</fullName>
    </recommendedName>
</protein>
<dbReference type="Pfam" id="PF21154">
    <property type="entry name" value="RPN7_PSMD6_C"/>
    <property type="match status" value="1"/>
</dbReference>
<dbReference type="SMART" id="SM00088">
    <property type="entry name" value="PINT"/>
    <property type="match status" value="1"/>
</dbReference>
<dbReference type="OMA" id="RLHCKVD"/>
<feature type="domain" description="PCI" evidence="6">
    <location>
        <begin position="228"/>
        <end position="400"/>
    </location>
</feature>
<evidence type="ECO:0000313" key="7">
    <source>
        <dbReference type="EMBL" id="CCE64939.1"/>
    </source>
</evidence>
<dbReference type="PROSITE" id="PS50250">
    <property type="entry name" value="PCI"/>
    <property type="match status" value="1"/>
</dbReference>
<dbReference type="SUPFAM" id="SSF48452">
    <property type="entry name" value="TPR-like"/>
    <property type="match status" value="1"/>
</dbReference>
<dbReference type="FunFam" id="1.25.40.570:FF:000005">
    <property type="entry name" value="26S proteasome regulatory subunit N7"/>
    <property type="match status" value="1"/>
</dbReference>
<dbReference type="HOGENOM" id="CLU_031814_1_1_1"/>
<dbReference type="RefSeq" id="XP_003687373.1">
    <property type="nucleotide sequence ID" value="XM_003687325.1"/>
</dbReference>
<sequence length="436" mass="49788">MSENNNTESKKKVPKSKKVDDDDDEDVIYADPTVNKVPNFEVSELSFILTQPSLISQHEDVEKSVMEKIKAEHMAPYYKYLTHEYLPKDKNNKTVIPFDEKLYKELLDLNEQNITELKERITEIEENDEGELELAQSWIKLGEYYAQIGDRENAQEVLEKAITKAISTGAKIDIMLTITRIGFFYNDQHFVKEKLEAINSMLEKGGGDWERRNRYKTYKGMHCLAIRDFKEAAGLLVDSLATFTSTELTSYENIATYASVAGLFTLERTDLKLKIIDSPELLSLLTTNSALQSISSLTISLYTSDYSSYFPYLLETYDNVLIPCKYLNKHADYFVRAMRRTVYAQLLESYKTLSLTSMANAFGVSVDFLDNDLGRFIPNKQLNCVIDRYNGIVQTNRPDNKNSQYHLLIKQGDGLLTKLQKYTAAVKLTGSSDHAA</sequence>
<dbReference type="Pfam" id="PF10602">
    <property type="entry name" value="RPN7"/>
    <property type="match status" value="1"/>
</dbReference>
<dbReference type="InterPro" id="IPR011990">
    <property type="entry name" value="TPR-like_helical_dom_sf"/>
</dbReference>
<dbReference type="PROSITE" id="PS50005">
    <property type="entry name" value="TPR"/>
    <property type="match status" value="1"/>
</dbReference>
<dbReference type="STRING" id="1071381.G8BYJ7"/>
<dbReference type="OrthoDB" id="1452at2759"/>
<accession>G8BYJ7</accession>
<dbReference type="InterPro" id="IPR019734">
    <property type="entry name" value="TPR_rpt"/>
</dbReference>
<organism evidence="7 8">
    <name type="scientific">Tetrapisispora phaffii (strain ATCC 24235 / CBS 4417 / NBRC 1672 / NRRL Y-8282 / UCD 70-5)</name>
    <name type="common">Yeast</name>
    <name type="synonym">Fabospora phaffii</name>
    <dbReference type="NCBI Taxonomy" id="1071381"/>
    <lineage>
        <taxon>Eukaryota</taxon>
        <taxon>Fungi</taxon>
        <taxon>Dikarya</taxon>
        <taxon>Ascomycota</taxon>
        <taxon>Saccharomycotina</taxon>
        <taxon>Saccharomycetes</taxon>
        <taxon>Saccharomycetales</taxon>
        <taxon>Saccharomycetaceae</taxon>
        <taxon>Tetrapisispora</taxon>
    </lineage>
</organism>
<keyword evidence="4" id="KW-0802">TPR repeat</keyword>
<evidence type="ECO:0000259" key="6">
    <source>
        <dbReference type="PROSITE" id="PS50250"/>
    </source>
</evidence>
<evidence type="ECO:0000256" key="5">
    <source>
        <dbReference type="SAM" id="MobiDB-lite"/>
    </source>
</evidence>
<keyword evidence="8" id="KW-1185">Reference proteome</keyword>
<comment type="subunit">
    <text evidence="3">The 26S proteasome is composed of a core protease, known as the 20S proteasome, capped at one or both ends by the 19S regulatory complex (RC). The RC is composed of at least 18 different subunits in two subcomplexes, the base and the lid, which form the portions proximal and distal to the 20S proteolytic core, respectively. Component of the lid subcomplex of the 19S RC.</text>
</comment>
<dbReference type="GO" id="GO:0008541">
    <property type="term" value="C:proteasome regulatory particle, lid subcomplex"/>
    <property type="evidence" value="ECO:0007669"/>
    <property type="project" value="EnsemblFungi"/>
</dbReference>
<reference evidence="7 8" key="1">
    <citation type="journal article" date="2011" name="Proc. Natl. Acad. Sci. U.S.A.">
        <title>Evolutionary erosion of yeast sex chromosomes by mating-type switching accidents.</title>
        <authorList>
            <person name="Gordon J.L."/>
            <person name="Armisen D."/>
            <person name="Proux-Wera E."/>
            <person name="Oheigeartaigh S.S."/>
            <person name="Byrne K.P."/>
            <person name="Wolfe K.H."/>
        </authorList>
    </citation>
    <scope>NUCLEOTIDE SEQUENCE [LARGE SCALE GENOMIC DNA]</scope>
    <source>
        <strain evidence="8">ATCC 24235 / CBS 4417 / NBRC 1672 / NRRL Y-8282 / UCD 70-5</strain>
    </source>
</reference>
<dbReference type="EMBL" id="HE612865">
    <property type="protein sequence ID" value="CCE64939.1"/>
    <property type="molecule type" value="Genomic_DNA"/>
</dbReference>
<dbReference type="eggNOG" id="KOG0687">
    <property type="taxonomic scope" value="Eukaryota"/>
</dbReference>
<dbReference type="KEGG" id="tpf:TPHA_0J01170"/>
<evidence type="ECO:0000256" key="2">
    <source>
        <dbReference type="ARBA" id="ARBA00093435"/>
    </source>
</evidence>
<evidence type="ECO:0000256" key="4">
    <source>
        <dbReference type="PROSITE-ProRule" id="PRU00339"/>
    </source>
</evidence>
<keyword evidence="1" id="KW-0647">Proteasome</keyword>
<dbReference type="InterPro" id="IPR036390">
    <property type="entry name" value="WH_DNA-bd_sf"/>
</dbReference>
<dbReference type="AlphaFoldDB" id="G8BYJ7"/>
<gene>
    <name evidence="7" type="primary">TPHA0J01170</name>
    <name evidence="7" type="ordered locus">TPHA_0J01170</name>
</gene>